<comment type="subunit">
    <text evidence="8">Homodimer.</text>
</comment>
<dbReference type="RefSeq" id="WP_294893426.1">
    <property type="nucleotide sequence ID" value="NZ_DLUI01000085.1"/>
</dbReference>
<feature type="binding site" evidence="8 10">
    <location>
        <begin position="115"/>
        <end position="117"/>
    </location>
    <ligand>
        <name>substrate</name>
    </ligand>
</feature>
<dbReference type="AlphaFoldDB" id="A0A2D3WDB0"/>
<dbReference type="PANTHER" id="PTHR43013">
    <property type="entry name" value="GLUTAMYL-TRNA REDUCTASE"/>
    <property type="match status" value="1"/>
</dbReference>
<comment type="pathway">
    <text evidence="1 8 13">Porphyrin-containing compound metabolism; protoporphyrin-IX biosynthesis; 5-aminolevulinate from L-glutamyl-tRNA(Glu): step 1/2.</text>
</comment>
<dbReference type="HAMAP" id="MF_00087">
    <property type="entry name" value="Glu_tRNA_reductase"/>
    <property type="match status" value="1"/>
</dbReference>
<dbReference type="SUPFAM" id="SSF51735">
    <property type="entry name" value="NAD(P)-binding Rossmann-fold domains"/>
    <property type="match status" value="1"/>
</dbReference>
<feature type="domain" description="Glutamyl-tRNA reductase N-terminal" evidence="16">
    <location>
        <begin position="6"/>
        <end position="157"/>
    </location>
</feature>
<feature type="binding site" evidence="8 10">
    <location>
        <begin position="50"/>
        <end position="53"/>
    </location>
    <ligand>
        <name>substrate</name>
    </ligand>
</feature>
<evidence type="ECO:0000256" key="3">
    <source>
        <dbReference type="ARBA" id="ARBA00012970"/>
    </source>
</evidence>
<evidence type="ECO:0000256" key="8">
    <source>
        <dbReference type="HAMAP-Rule" id="MF_00087"/>
    </source>
</evidence>
<dbReference type="InterPro" id="IPR018214">
    <property type="entry name" value="GluRdtase_CS"/>
</dbReference>
<dbReference type="PANTHER" id="PTHR43013:SF1">
    <property type="entry name" value="GLUTAMYL-TRNA REDUCTASE"/>
    <property type="match status" value="1"/>
</dbReference>
<evidence type="ECO:0000313" key="18">
    <source>
        <dbReference type="Proteomes" id="UP000228859"/>
    </source>
</evidence>
<dbReference type="Gene3D" id="3.40.50.720">
    <property type="entry name" value="NAD(P)-binding Rossmann-like Domain"/>
    <property type="match status" value="1"/>
</dbReference>
<feature type="binding site" evidence="8 11">
    <location>
        <begin position="190"/>
        <end position="195"/>
    </location>
    <ligand>
        <name>NADP(+)</name>
        <dbReference type="ChEBI" id="CHEBI:58349"/>
    </ligand>
</feature>
<feature type="site" description="Important for activity" evidence="8 12">
    <location>
        <position position="100"/>
    </location>
</feature>
<dbReference type="Pfam" id="PF05201">
    <property type="entry name" value="GlutR_N"/>
    <property type="match status" value="1"/>
</dbReference>
<dbReference type="Proteomes" id="UP000228859">
    <property type="component" value="Unassembled WGS sequence"/>
</dbReference>
<dbReference type="PROSITE" id="PS00747">
    <property type="entry name" value="GLUTR"/>
    <property type="match status" value="1"/>
</dbReference>
<dbReference type="GO" id="GO:0008883">
    <property type="term" value="F:glutamyl-tRNA reductase activity"/>
    <property type="evidence" value="ECO:0007669"/>
    <property type="project" value="UniProtKB-UniRule"/>
</dbReference>
<feature type="binding site" evidence="8 10">
    <location>
        <position position="121"/>
    </location>
    <ligand>
        <name>substrate</name>
    </ligand>
</feature>
<name>A0A2D3WDB0_9BACT</name>
<dbReference type="InterPro" id="IPR015896">
    <property type="entry name" value="4pyrrol_synth_GluRdtase_dimer"/>
</dbReference>
<dbReference type="EMBL" id="DLUI01000085">
    <property type="protein sequence ID" value="DAB38408.1"/>
    <property type="molecule type" value="Genomic_DNA"/>
</dbReference>
<evidence type="ECO:0000256" key="5">
    <source>
        <dbReference type="ARBA" id="ARBA00023002"/>
    </source>
</evidence>
<feature type="binding site" evidence="8 10">
    <location>
        <position position="110"/>
    </location>
    <ligand>
        <name>substrate</name>
    </ligand>
</feature>
<comment type="function">
    <text evidence="8">Catalyzes the NADPH-dependent reduction of glutamyl-tRNA(Glu) to glutamate 1-semialdehyde (GSA).</text>
</comment>
<feature type="domain" description="Tetrapyrrole biosynthesis glutamyl-tRNA reductase dimerisation" evidence="14">
    <location>
        <begin position="317"/>
        <end position="404"/>
    </location>
</feature>
<evidence type="ECO:0000259" key="15">
    <source>
        <dbReference type="Pfam" id="PF01488"/>
    </source>
</evidence>
<evidence type="ECO:0000256" key="12">
    <source>
        <dbReference type="PIRSR" id="PIRSR000445-4"/>
    </source>
</evidence>
<dbReference type="FunFam" id="3.30.460.30:FF:000001">
    <property type="entry name" value="Glutamyl-tRNA reductase"/>
    <property type="match status" value="1"/>
</dbReference>
<evidence type="ECO:0000256" key="11">
    <source>
        <dbReference type="PIRSR" id="PIRSR000445-3"/>
    </source>
</evidence>
<dbReference type="GO" id="GO:0019353">
    <property type="term" value="P:protoporphyrinogen IX biosynthetic process from glutamate"/>
    <property type="evidence" value="ECO:0007669"/>
    <property type="project" value="TreeGrafter"/>
</dbReference>
<evidence type="ECO:0000259" key="16">
    <source>
        <dbReference type="Pfam" id="PF05201"/>
    </source>
</evidence>
<keyword evidence="4 8" id="KW-0521">NADP</keyword>
<organism evidence="17 18">
    <name type="scientific">Sulfuricurvum kujiense</name>
    <dbReference type="NCBI Taxonomy" id="148813"/>
    <lineage>
        <taxon>Bacteria</taxon>
        <taxon>Pseudomonadati</taxon>
        <taxon>Campylobacterota</taxon>
        <taxon>Epsilonproteobacteria</taxon>
        <taxon>Campylobacterales</taxon>
        <taxon>Sulfurimonadaceae</taxon>
        <taxon>Sulfuricurvum</taxon>
    </lineage>
</organism>
<evidence type="ECO:0000256" key="6">
    <source>
        <dbReference type="ARBA" id="ARBA00023244"/>
    </source>
</evidence>
<dbReference type="InterPro" id="IPR036343">
    <property type="entry name" value="GluRdtase_N_sf"/>
</dbReference>
<dbReference type="Pfam" id="PF00745">
    <property type="entry name" value="GlutR_dimer"/>
    <property type="match status" value="1"/>
</dbReference>
<dbReference type="GO" id="GO:0050661">
    <property type="term" value="F:NADP binding"/>
    <property type="evidence" value="ECO:0007669"/>
    <property type="project" value="InterPro"/>
</dbReference>
<gene>
    <name evidence="8" type="primary">hemA</name>
    <name evidence="17" type="ORF">CFH83_06050</name>
</gene>
<evidence type="ECO:0000256" key="10">
    <source>
        <dbReference type="PIRSR" id="PIRSR000445-2"/>
    </source>
</evidence>
<dbReference type="InterPro" id="IPR036291">
    <property type="entry name" value="NAD(P)-bd_dom_sf"/>
</dbReference>
<keyword evidence="6 8" id="KW-0627">Porphyrin biosynthesis</keyword>
<dbReference type="PIRSF" id="PIRSF000445">
    <property type="entry name" value="4pyrrol_synth_GluRdtase"/>
    <property type="match status" value="1"/>
</dbReference>
<dbReference type="InterPro" id="IPR006151">
    <property type="entry name" value="Shikm_DH/Glu-tRNA_Rdtase"/>
</dbReference>
<evidence type="ECO:0000259" key="14">
    <source>
        <dbReference type="Pfam" id="PF00745"/>
    </source>
</evidence>
<evidence type="ECO:0000256" key="9">
    <source>
        <dbReference type="PIRSR" id="PIRSR000445-1"/>
    </source>
</evidence>
<comment type="domain">
    <text evidence="8">Possesses an unusual extended V-shaped dimeric structure with each monomer consisting of three distinct domains arranged along a curved 'spinal' alpha-helix. The N-terminal catalytic domain specifically recognizes the glutamate moiety of the substrate. The second domain is the NADPH-binding domain, and the third C-terminal domain is responsible for dimerization.</text>
</comment>
<reference evidence="17 18" key="1">
    <citation type="journal article" date="2017" name="Front. Microbiol.">
        <title>Comparative Genomic Analysis of the Class Epsilonproteobacteria and Proposed Reclassification to Epsilonbacteraeota (phyl. nov.).</title>
        <authorList>
            <person name="Waite D.W."/>
            <person name="Vanwonterghem I."/>
            <person name="Rinke C."/>
            <person name="Parks D.H."/>
            <person name="Zhang Y."/>
            <person name="Takai K."/>
            <person name="Sievert S.M."/>
            <person name="Simon J."/>
            <person name="Campbell B.J."/>
            <person name="Hanson T.E."/>
            <person name="Woyke T."/>
            <person name="Klotz M.G."/>
            <person name="Hugenholtz P."/>
        </authorList>
    </citation>
    <scope>NUCLEOTIDE SEQUENCE [LARGE SCALE GENOMIC DNA]</scope>
    <source>
        <strain evidence="17">UBA12443</strain>
    </source>
</reference>
<comment type="miscellaneous">
    <text evidence="8">During catalysis, the active site Cys acts as a nucleophile attacking the alpha-carbonyl group of tRNA-bound glutamate with the formation of a thioester intermediate between enzyme and glutamate, and the concomitant release of tRNA(Glu). The thioester intermediate is finally reduced by direct hydride transfer from NADPH, to form the product GSA.</text>
</comment>
<dbReference type="InterPro" id="IPR000343">
    <property type="entry name" value="4pyrrol_synth_GluRdtase"/>
</dbReference>
<dbReference type="CDD" id="cd05213">
    <property type="entry name" value="NAD_bind_Glutamyl_tRNA_reduct"/>
    <property type="match status" value="1"/>
</dbReference>
<comment type="catalytic activity">
    <reaction evidence="7 8 13">
        <text>(S)-4-amino-5-oxopentanoate + tRNA(Glu) + NADP(+) = L-glutamyl-tRNA(Glu) + NADPH + H(+)</text>
        <dbReference type="Rhea" id="RHEA:12344"/>
        <dbReference type="Rhea" id="RHEA-COMP:9663"/>
        <dbReference type="Rhea" id="RHEA-COMP:9680"/>
        <dbReference type="ChEBI" id="CHEBI:15378"/>
        <dbReference type="ChEBI" id="CHEBI:57501"/>
        <dbReference type="ChEBI" id="CHEBI:57783"/>
        <dbReference type="ChEBI" id="CHEBI:58349"/>
        <dbReference type="ChEBI" id="CHEBI:78442"/>
        <dbReference type="ChEBI" id="CHEBI:78520"/>
        <dbReference type="EC" id="1.2.1.70"/>
    </reaction>
</comment>
<dbReference type="UniPathway" id="UPA00251">
    <property type="reaction ID" value="UER00316"/>
</dbReference>
<comment type="caution">
    <text evidence="17">The sequence shown here is derived from an EMBL/GenBank/DDBJ whole genome shotgun (WGS) entry which is preliminary data.</text>
</comment>
<proteinExistence type="inferred from homology"/>
<dbReference type="InterPro" id="IPR036453">
    <property type="entry name" value="GluRdtase_dimer_dom_sf"/>
</dbReference>
<keyword evidence="5 8" id="KW-0560">Oxidoreductase</keyword>
<feature type="active site" description="Nucleophile" evidence="8 9">
    <location>
        <position position="51"/>
    </location>
</feature>
<comment type="similarity">
    <text evidence="2 8 13">Belongs to the glutamyl-tRNA reductase family.</text>
</comment>
<dbReference type="NCBIfam" id="TIGR01035">
    <property type="entry name" value="hemA"/>
    <property type="match status" value="1"/>
</dbReference>
<dbReference type="Pfam" id="PF01488">
    <property type="entry name" value="Shikimate_DH"/>
    <property type="match status" value="1"/>
</dbReference>
<dbReference type="EC" id="1.2.1.70" evidence="3 8"/>
<evidence type="ECO:0000256" key="1">
    <source>
        <dbReference type="ARBA" id="ARBA00005059"/>
    </source>
</evidence>
<evidence type="ECO:0000256" key="13">
    <source>
        <dbReference type="RuleBase" id="RU000584"/>
    </source>
</evidence>
<evidence type="ECO:0000256" key="7">
    <source>
        <dbReference type="ARBA" id="ARBA00047464"/>
    </source>
</evidence>
<dbReference type="SUPFAM" id="SSF69742">
    <property type="entry name" value="Glutamyl tRNA-reductase catalytic, N-terminal domain"/>
    <property type="match status" value="1"/>
</dbReference>
<feature type="domain" description="Quinate/shikimate 5-dehydrogenase/glutamyl-tRNA reductase" evidence="15">
    <location>
        <begin position="174"/>
        <end position="300"/>
    </location>
</feature>
<evidence type="ECO:0000313" key="17">
    <source>
        <dbReference type="EMBL" id="DAB38408.1"/>
    </source>
</evidence>
<accession>A0A2D3WDB0</accession>
<evidence type="ECO:0000256" key="2">
    <source>
        <dbReference type="ARBA" id="ARBA00005916"/>
    </source>
</evidence>
<dbReference type="SUPFAM" id="SSF69075">
    <property type="entry name" value="Glutamyl tRNA-reductase dimerization domain"/>
    <property type="match status" value="1"/>
</dbReference>
<dbReference type="InterPro" id="IPR015895">
    <property type="entry name" value="4pyrrol_synth_GluRdtase_N"/>
</dbReference>
<evidence type="ECO:0000256" key="4">
    <source>
        <dbReference type="ARBA" id="ARBA00022857"/>
    </source>
</evidence>
<protein>
    <recommendedName>
        <fullName evidence="3 8">Glutamyl-tRNA reductase</fullName>
        <shortName evidence="8">GluTR</shortName>
        <ecNumber evidence="3 8">1.2.1.70</ecNumber>
    </recommendedName>
</protein>
<sequence>MHYLIVSFSHKNSTIAIREKLAFVDDAARLNGMKILNSNGCISESMVLSTCNRVEIVCSCNDTESAIEAVFRLLSNHSGLTPHELQERADIFDDEGGIHHLFSVASSLDSMVVGETQIAGQLKDAYKLSQENGYSAQKIGRAMSYAFKCAAEVRNATNISSKPVSVASVAVAKVKESVGDVSGKKALVIGSGEMSVITCKHLTAQGVDVTVMNRTFEKAEAIARECNARVRSFEEIGYAINENELLFTATGSITPIITEDMIQPTSFDRYWFDMAVPRDIECDAALWSIRLFYVDDLKSIVSENIALREDEAKLSYVIIRRHVTLFFEWLKTLSVEPLIKNMYLRASDAAFQESTRVLENGYIPKEYEHAVHKATLQALKRFLHPFAERMRDGSDPMRVDALIESMSFLMNQEEGDELSQNSCTYYPKGK</sequence>
<dbReference type="Gene3D" id="3.30.460.30">
    <property type="entry name" value="Glutamyl-tRNA reductase, N-terminal domain"/>
    <property type="match status" value="1"/>
</dbReference>